<dbReference type="Gramene" id="GBG81685">
    <property type="protein sequence ID" value="GBG81685"/>
    <property type="gene ID" value="CBR_g32680"/>
</dbReference>
<feature type="compositionally biased region" description="Basic and acidic residues" evidence="1">
    <location>
        <begin position="214"/>
        <end position="226"/>
    </location>
</feature>
<feature type="compositionally biased region" description="Basic and acidic residues" evidence="1">
    <location>
        <begin position="291"/>
        <end position="308"/>
    </location>
</feature>
<proteinExistence type="predicted"/>
<protein>
    <submittedName>
        <fullName evidence="2">Uncharacterized protein</fullName>
    </submittedName>
</protein>
<evidence type="ECO:0000313" key="2">
    <source>
        <dbReference type="EMBL" id="GBG81685.1"/>
    </source>
</evidence>
<gene>
    <name evidence="2" type="ORF">CBR_g32680</name>
</gene>
<feature type="compositionally biased region" description="Basic and acidic residues" evidence="1">
    <location>
        <begin position="239"/>
        <end position="279"/>
    </location>
</feature>
<feature type="compositionally biased region" description="Polar residues" evidence="1">
    <location>
        <begin position="858"/>
        <end position="867"/>
    </location>
</feature>
<feature type="region of interest" description="Disordered" evidence="1">
    <location>
        <begin position="857"/>
        <end position="904"/>
    </location>
</feature>
<dbReference type="EMBL" id="BFEA01000382">
    <property type="protein sequence ID" value="GBG81685.1"/>
    <property type="molecule type" value="Genomic_DNA"/>
</dbReference>
<feature type="region of interest" description="Disordered" evidence="1">
    <location>
        <begin position="489"/>
        <end position="509"/>
    </location>
</feature>
<reference evidence="2 3" key="1">
    <citation type="journal article" date="2018" name="Cell">
        <title>The Chara Genome: Secondary Complexity and Implications for Plant Terrestrialization.</title>
        <authorList>
            <person name="Nishiyama T."/>
            <person name="Sakayama H."/>
            <person name="Vries J.D."/>
            <person name="Buschmann H."/>
            <person name="Saint-Marcoux D."/>
            <person name="Ullrich K.K."/>
            <person name="Haas F.B."/>
            <person name="Vanderstraeten L."/>
            <person name="Becker D."/>
            <person name="Lang D."/>
            <person name="Vosolsobe S."/>
            <person name="Rombauts S."/>
            <person name="Wilhelmsson P.K.I."/>
            <person name="Janitza P."/>
            <person name="Kern R."/>
            <person name="Heyl A."/>
            <person name="Rumpler F."/>
            <person name="Villalobos L.I.A.C."/>
            <person name="Clay J.M."/>
            <person name="Skokan R."/>
            <person name="Toyoda A."/>
            <person name="Suzuki Y."/>
            <person name="Kagoshima H."/>
            <person name="Schijlen E."/>
            <person name="Tajeshwar N."/>
            <person name="Catarino B."/>
            <person name="Hetherington A.J."/>
            <person name="Saltykova A."/>
            <person name="Bonnot C."/>
            <person name="Breuninger H."/>
            <person name="Symeonidi A."/>
            <person name="Radhakrishnan G.V."/>
            <person name="Van Nieuwerburgh F."/>
            <person name="Deforce D."/>
            <person name="Chang C."/>
            <person name="Karol K.G."/>
            <person name="Hedrich R."/>
            <person name="Ulvskov P."/>
            <person name="Glockner G."/>
            <person name="Delwiche C.F."/>
            <person name="Petrasek J."/>
            <person name="Van de Peer Y."/>
            <person name="Friml J."/>
            <person name="Beilby M."/>
            <person name="Dolan L."/>
            <person name="Kohara Y."/>
            <person name="Sugano S."/>
            <person name="Fujiyama A."/>
            <person name="Delaux P.-M."/>
            <person name="Quint M."/>
            <person name="TheiBen G."/>
            <person name="Hagemann M."/>
            <person name="Harholt J."/>
            <person name="Dunand C."/>
            <person name="Zachgo S."/>
            <person name="Langdale J."/>
            <person name="Maumus F."/>
            <person name="Straeten D.V.D."/>
            <person name="Gould S.B."/>
            <person name="Rensing S.A."/>
        </authorList>
    </citation>
    <scope>NUCLEOTIDE SEQUENCE [LARGE SCALE GENOMIC DNA]</scope>
    <source>
        <strain evidence="2 3">S276</strain>
    </source>
</reference>
<sequence length="904" mass="101563">MTALSLKQFAEAFFGAVKNQEGKWTTDAEGKESVRFDLQPPLKSQALERFSMDQAYYGQPERRCVTSETPWCENCHKHGHSAEAGRYLTQAETKEEMIYREHRLKNNLGLPEDEHTEIAAWAHFESEYDQIIFAEITMSDNLGYVKEMGDAALLPHQKKASHAEVQGGRDTKNDNRRLGRGHHRRAVDEDRAERDDEETHRCRGNAQTTGRSAMEIDLRGQEEEPGPKQQGEQLQNLGENRKAKSKQMEDKKAEDSPRPKTEGMSDMEVDIRGQEEKIGPKQQGVQQPNSDENHEVNGKQTKERRAEHPNTAQRLMIGRGNRSGSADGDKSQQRLAGWRTQGGWLHECSGSAQEARRSEEDPLWTSAKQMGEKGKVEGGDDPGHSQILQGLNDLRLGKPHPSTLILPKNQTQLEHEARQEIESLWNASIEEPQISLAGKKRSRAQKKMRVALSGALAQETSASEAENLKRQRLLLRTPMDQPHTLTAMKTQEQQTNVGPEEQADPEPDTTWANPLVLSSSASLSLHPLNEMELTEFQRVEEEENPGPIQQAEENHAFNDIHVQRMLVLDGRFDELRQQDRLRIVPLVLRIWEAKLQLLLCQLQKETRLPTIPFLKFAGHHSIQKAIAMVEKWLGPDCDVLPMKGVSAIRLLLRSETGESLGAYCFMLRAESQKHVDRLVAPRLEWADLEPLTVDLPNMDGTSTTHEETIDILALLKKRLLENKRFTHASFITDPETWLRGPRQGGKQSSRAICYGNTRVSRLRAPWKMVTLQTMADSIRLDPADVEMALLQPQLLKNLKRGALWTPTQSHWSKLDPLQLQSPETVDQILQQPIFDNPAICDQTGVGESLRCGMDRTAAQVNPGTGRQDTGGLGATSNRLGGEAGRFSEDLLPLPTTDAAGAARP</sequence>
<keyword evidence="3" id="KW-1185">Reference proteome</keyword>
<evidence type="ECO:0000313" key="3">
    <source>
        <dbReference type="Proteomes" id="UP000265515"/>
    </source>
</evidence>
<feature type="region of interest" description="Disordered" evidence="1">
    <location>
        <begin position="156"/>
        <end position="342"/>
    </location>
</feature>
<feature type="compositionally biased region" description="Basic and acidic residues" evidence="1">
    <location>
        <begin position="167"/>
        <end position="177"/>
    </location>
</feature>
<dbReference type="Proteomes" id="UP000265515">
    <property type="component" value="Unassembled WGS sequence"/>
</dbReference>
<accession>A0A388LHG0</accession>
<name>A0A388LHG0_CHABU</name>
<feature type="compositionally biased region" description="Basic and acidic residues" evidence="1">
    <location>
        <begin position="186"/>
        <end position="201"/>
    </location>
</feature>
<evidence type="ECO:0000256" key="1">
    <source>
        <dbReference type="SAM" id="MobiDB-lite"/>
    </source>
</evidence>
<organism evidence="2 3">
    <name type="scientific">Chara braunii</name>
    <name type="common">Braun's stonewort</name>
    <dbReference type="NCBI Taxonomy" id="69332"/>
    <lineage>
        <taxon>Eukaryota</taxon>
        <taxon>Viridiplantae</taxon>
        <taxon>Streptophyta</taxon>
        <taxon>Charophyceae</taxon>
        <taxon>Charales</taxon>
        <taxon>Characeae</taxon>
        <taxon>Chara</taxon>
    </lineage>
</organism>
<dbReference type="AlphaFoldDB" id="A0A388LHG0"/>
<comment type="caution">
    <text evidence="2">The sequence shown here is derived from an EMBL/GenBank/DDBJ whole genome shotgun (WGS) entry which is preliminary data.</text>
</comment>